<name>A0A2M8Q9T9_9CHLR</name>
<gene>
    <name evidence="3" type="ORF">CUN48_13190</name>
</gene>
<feature type="domain" description="Polymerase nucleotidyl transferase" evidence="2">
    <location>
        <begin position="16"/>
        <end position="44"/>
    </location>
</feature>
<comment type="caution">
    <text evidence="3">The sequence shown here is derived from an EMBL/GenBank/DDBJ whole genome shotgun (WGS) entry which is preliminary data.</text>
</comment>
<reference evidence="3 4" key="1">
    <citation type="submission" date="2017-11" db="EMBL/GenBank/DDBJ databases">
        <title>Evolution of Phototrophy in the Chloroflexi Phylum Driven by Horizontal Gene Transfer.</title>
        <authorList>
            <person name="Ward L.M."/>
            <person name="Hemp J."/>
            <person name="Shih P.M."/>
            <person name="Mcglynn S.E."/>
            <person name="Fischer W."/>
        </authorList>
    </citation>
    <scope>NUCLEOTIDE SEQUENCE [LARGE SCALE GENOMIC DNA]</scope>
    <source>
        <strain evidence="3">JP3_7</strain>
    </source>
</reference>
<protein>
    <recommendedName>
        <fullName evidence="2">Polymerase nucleotidyl transferase domain-containing protein</fullName>
    </recommendedName>
</protein>
<dbReference type="Pfam" id="PF01909">
    <property type="entry name" value="NTP_transf_2"/>
    <property type="match status" value="1"/>
</dbReference>
<organism evidence="3 4">
    <name type="scientific">Candidatus Thermofonsia Clade 3 bacterium</name>
    <dbReference type="NCBI Taxonomy" id="2364212"/>
    <lineage>
        <taxon>Bacteria</taxon>
        <taxon>Bacillati</taxon>
        <taxon>Chloroflexota</taxon>
        <taxon>Candidatus Thermofontia</taxon>
        <taxon>Candidatus Thermofonsia Clade 3</taxon>
    </lineage>
</organism>
<dbReference type="InterPro" id="IPR002934">
    <property type="entry name" value="Polymerase_NTP_transf_dom"/>
</dbReference>
<evidence type="ECO:0000313" key="4">
    <source>
        <dbReference type="Proteomes" id="UP000230790"/>
    </source>
</evidence>
<feature type="region of interest" description="Disordered" evidence="1">
    <location>
        <begin position="65"/>
        <end position="106"/>
    </location>
</feature>
<accession>A0A2M8Q9T9</accession>
<dbReference type="SUPFAM" id="SSF81301">
    <property type="entry name" value="Nucleotidyltransferase"/>
    <property type="match status" value="1"/>
</dbReference>
<dbReference type="InterPro" id="IPR043519">
    <property type="entry name" value="NT_sf"/>
</dbReference>
<sequence>MTALATETQLQALRARILVERYGATRMVLFGSLARGDFDEGSDINIAADNLAGVRLYRAMGEKIPSPLSTTSPAFPIGTTSSTASPSRSSSTATSPCLKDRVWGSR</sequence>
<dbReference type="EMBL" id="PGTN01000144">
    <property type="protein sequence ID" value="PJF46557.1"/>
    <property type="molecule type" value="Genomic_DNA"/>
</dbReference>
<evidence type="ECO:0000256" key="1">
    <source>
        <dbReference type="SAM" id="MobiDB-lite"/>
    </source>
</evidence>
<dbReference type="AlphaFoldDB" id="A0A2M8Q9T9"/>
<evidence type="ECO:0000313" key="3">
    <source>
        <dbReference type="EMBL" id="PJF46557.1"/>
    </source>
</evidence>
<dbReference type="CDD" id="cd05403">
    <property type="entry name" value="NT_KNTase_like"/>
    <property type="match status" value="1"/>
</dbReference>
<proteinExistence type="predicted"/>
<dbReference type="Gene3D" id="3.30.460.10">
    <property type="entry name" value="Beta Polymerase, domain 2"/>
    <property type="match status" value="1"/>
</dbReference>
<dbReference type="Proteomes" id="UP000230790">
    <property type="component" value="Unassembled WGS sequence"/>
</dbReference>
<evidence type="ECO:0000259" key="2">
    <source>
        <dbReference type="Pfam" id="PF01909"/>
    </source>
</evidence>
<feature type="compositionally biased region" description="Low complexity" evidence="1">
    <location>
        <begin position="79"/>
        <end position="96"/>
    </location>
</feature>
<dbReference type="GO" id="GO:0016779">
    <property type="term" value="F:nucleotidyltransferase activity"/>
    <property type="evidence" value="ECO:0007669"/>
    <property type="project" value="InterPro"/>
</dbReference>